<keyword evidence="5" id="KW-1185">Reference proteome</keyword>
<dbReference type="InterPro" id="IPR041664">
    <property type="entry name" value="AAA_16"/>
</dbReference>
<evidence type="ECO:0000259" key="2">
    <source>
        <dbReference type="Pfam" id="PF13191"/>
    </source>
</evidence>
<evidence type="ECO:0000259" key="3">
    <source>
        <dbReference type="Pfam" id="PF20710"/>
    </source>
</evidence>
<reference evidence="4 5" key="1">
    <citation type="submission" date="2024-10" db="EMBL/GenBank/DDBJ databases">
        <title>Updated reference genomes for cyclostephanoid diatoms.</title>
        <authorList>
            <person name="Roberts W.R."/>
            <person name="Alverson A.J."/>
        </authorList>
    </citation>
    <scope>NUCLEOTIDE SEQUENCE [LARGE SCALE GENOMIC DNA]</scope>
    <source>
        <strain evidence="4 5">AJA232-27</strain>
    </source>
</reference>
<evidence type="ECO:0000313" key="5">
    <source>
        <dbReference type="Proteomes" id="UP001530293"/>
    </source>
</evidence>
<feature type="domain" description="Orc1-like AAA ATPase" evidence="2">
    <location>
        <begin position="549"/>
        <end position="740"/>
    </location>
</feature>
<comment type="caution">
    <text evidence="4">The sequence shown here is derived from an EMBL/GenBank/DDBJ whole genome shotgun (WGS) entry which is preliminary data.</text>
</comment>
<dbReference type="InterPro" id="IPR053159">
    <property type="entry name" value="Hybrid_Histidine_Kinase"/>
</dbReference>
<dbReference type="EMBL" id="JALLBG020000024">
    <property type="protein sequence ID" value="KAL3771371.1"/>
    <property type="molecule type" value="Genomic_DNA"/>
</dbReference>
<feature type="region of interest" description="Disordered" evidence="1">
    <location>
        <begin position="1"/>
        <end position="23"/>
    </location>
</feature>
<protein>
    <recommendedName>
        <fullName evidence="6">Orc1-like AAA ATPase domain-containing protein</fullName>
    </recommendedName>
</protein>
<organism evidence="4 5">
    <name type="scientific">Discostella pseudostelligera</name>
    <dbReference type="NCBI Taxonomy" id="259834"/>
    <lineage>
        <taxon>Eukaryota</taxon>
        <taxon>Sar</taxon>
        <taxon>Stramenopiles</taxon>
        <taxon>Ochrophyta</taxon>
        <taxon>Bacillariophyta</taxon>
        <taxon>Coscinodiscophyceae</taxon>
        <taxon>Thalassiosirophycidae</taxon>
        <taxon>Stephanodiscales</taxon>
        <taxon>Stephanodiscaceae</taxon>
        <taxon>Discostella</taxon>
    </lineage>
</organism>
<sequence>MATAASPMTMTEAEEAAAATLTTGTTTPSINDILLGRGNLINSHPGNQQYRALVDAYTQRYANAKSKKEKRGIAMQIYAEMEKLDPPVRFLVEGPSLTDTAAAVVDAVAATHDNEDCSSKVGSSSSDVNPSLLNKSWLRVEPEKVLVKILHRLRERVHNLASVAIPLPQMNISDKLIADQEINVQNGDYSSNDDSFGPVRIISTAAADINPEIADHPVQDGFQASMPNTEDWKLSNHQLKDSVVETSAKNQGATEQGMKSSDSRIVSLDLSKYVEGSGLDFCQSPTLELEPHSSQHLREYTLRQWIMSSKPEINIAAATSMQSSTEFAKYTQSALRVALKLTECLMEAEKDEQHGYVNPIPLASIAPDNVLIRAKVESEVDLSDDTQETIEYAWIMSFVGDNLATGEVMARLLALGKVLYELFSSNELIMDDDITDIPTMVSMHSIDLRHESKSSDQRAQKKSHWRSVQADDDISMNIFASLAVYGVPWSLCALVKNLLECRHGAFCADDAYSSLADLRADLQLMLDNPACFLDNLHFSDAPKLEVYDKLYGRDDELLKLDAIYKRHIAENNINGTIILGGPGVGKSKLAMYMQKLTNQQDGYFLSTKFEQNQNDVKPLSSISKLFNSLCEMLLHDSSPSKLKTIEEELTDAIGSQSVLLEVLPSLKKLMPSSARLEPLACSFVDPALSMMYQLSEFMRVISSHSKPITMFIDDLQFADNVSLRLVGNLFPNAQRQSTFFVFCHRDDDHSLNDSLNAWLASISLLSLETIQLESMSPEGVDDLISETLHLSPRITRPLSSVLHRKTSGNPLFLRQLLNSLTEQGSIYVDMVHHRWAWDINKIMEMELLDGVVAFLMKQVRRLPSDLQLGLQVASCIGTCVTESMLAYLSADLGHDLNAILRQVCQEGFMIDVADSSLFRFAHDKIQEAVYEMMPEQQRRENHMRFGLCLCIQTLDDRFDNEELFFVAVNQINQGGPTSVHEPSQKSIIAELNLKAGRRSIQLSDYNTAVKFFRHGISFLGDEKWTSNYQLCLDLYDAVLDAAFVLGQIDTVKLHSDEVLLHARCFDDKLHSMCTATKVISVRQPKEAMESSLGILLECNEVMPRTMEDKRLRSDIDHMNYILQQMSDDSICNMKENYDKKTNTIVNLYAHLSHFMQFFKPWLLGSMSLRVVEITMNTGRCAKSPLAFAYFGGILVSLEYLNEGRRLGKLALKLVDQSGSMRDQSIVVSIVYDTVFWAFEPLQSIDKSHLLGYKAGQQSGDVVVALKNLLSAIATNYFVGQSLDKVLQSIRDFIIKIRDHTIFLASAVLLLSQIVVLRDGPDAACVDKGLPSENDILADARSGPSISAFGKVHHLTRAFHFRQMFDATLHIGISETIAESSHLLKIDFIMGYFFEGLASFQLARLNNKSANWIERGRSSLERLRHWSECSSWNWENKLLLLEAEDMYTEVKVRKDGANKRVNWEK</sequence>
<proteinExistence type="predicted"/>
<gene>
    <name evidence="4" type="ORF">ACHAWU_004644</name>
</gene>
<dbReference type="PANTHER" id="PTHR43642:SF1">
    <property type="entry name" value="HYBRID SIGNAL TRANSDUCTION HISTIDINE KINASE G"/>
    <property type="match status" value="1"/>
</dbReference>
<dbReference type="Gene3D" id="3.40.50.300">
    <property type="entry name" value="P-loop containing nucleotide triphosphate hydrolases"/>
    <property type="match status" value="1"/>
</dbReference>
<dbReference type="SUPFAM" id="SSF52540">
    <property type="entry name" value="P-loop containing nucleoside triphosphate hydrolases"/>
    <property type="match status" value="1"/>
</dbReference>
<dbReference type="Pfam" id="PF20710">
    <property type="entry name" value="DUF6824"/>
    <property type="match status" value="1"/>
</dbReference>
<accession>A0ABD3N8M0</accession>
<dbReference type="InterPro" id="IPR027417">
    <property type="entry name" value="P-loop_NTPase"/>
</dbReference>
<feature type="domain" description="DUF6824" evidence="3">
    <location>
        <begin position="32"/>
        <end position="93"/>
    </location>
</feature>
<evidence type="ECO:0000313" key="4">
    <source>
        <dbReference type="EMBL" id="KAL3771371.1"/>
    </source>
</evidence>
<dbReference type="Pfam" id="PF13191">
    <property type="entry name" value="AAA_16"/>
    <property type="match status" value="1"/>
</dbReference>
<dbReference type="PANTHER" id="PTHR43642">
    <property type="entry name" value="HYBRID SIGNAL TRANSDUCTION HISTIDINE KINASE G"/>
    <property type="match status" value="1"/>
</dbReference>
<evidence type="ECO:0000256" key="1">
    <source>
        <dbReference type="SAM" id="MobiDB-lite"/>
    </source>
</evidence>
<dbReference type="InterPro" id="IPR049227">
    <property type="entry name" value="DUF6824"/>
</dbReference>
<dbReference type="Proteomes" id="UP001530293">
    <property type="component" value="Unassembled WGS sequence"/>
</dbReference>
<evidence type="ECO:0008006" key="6">
    <source>
        <dbReference type="Google" id="ProtNLM"/>
    </source>
</evidence>
<name>A0ABD3N8M0_9STRA</name>